<reference evidence="2 3" key="1">
    <citation type="submission" date="2023-05" db="EMBL/GenBank/DDBJ databases">
        <title>B98-5 Cell Line De Novo Hybrid Assembly: An Optical Mapping Approach.</title>
        <authorList>
            <person name="Kananen K."/>
            <person name="Auerbach J.A."/>
            <person name="Kautto E."/>
            <person name="Blachly J.S."/>
        </authorList>
    </citation>
    <scope>NUCLEOTIDE SEQUENCE [LARGE SCALE GENOMIC DNA]</scope>
    <source>
        <strain evidence="2">B95-8</strain>
        <tissue evidence="2">Cell line</tissue>
    </source>
</reference>
<evidence type="ECO:0000313" key="3">
    <source>
        <dbReference type="Proteomes" id="UP001266305"/>
    </source>
</evidence>
<accession>A0ABQ9V470</accession>
<organism evidence="2 3">
    <name type="scientific">Saguinus oedipus</name>
    <name type="common">Cotton-top tamarin</name>
    <name type="synonym">Oedipomidas oedipus</name>
    <dbReference type="NCBI Taxonomy" id="9490"/>
    <lineage>
        <taxon>Eukaryota</taxon>
        <taxon>Metazoa</taxon>
        <taxon>Chordata</taxon>
        <taxon>Craniata</taxon>
        <taxon>Vertebrata</taxon>
        <taxon>Euteleostomi</taxon>
        <taxon>Mammalia</taxon>
        <taxon>Eutheria</taxon>
        <taxon>Euarchontoglires</taxon>
        <taxon>Primates</taxon>
        <taxon>Haplorrhini</taxon>
        <taxon>Platyrrhini</taxon>
        <taxon>Cebidae</taxon>
        <taxon>Callitrichinae</taxon>
        <taxon>Saguinus</taxon>
    </lineage>
</organism>
<protein>
    <submittedName>
        <fullName evidence="2">Uncharacterized protein</fullName>
    </submittedName>
</protein>
<proteinExistence type="predicted"/>
<evidence type="ECO:0000256" key="1">
    <source>
        <dbReference type="SAM" id="MobiDB-lite"/>
    </source>
</evidence>
<feature type="compositionally biased region" description="Low complexity" evidence="1">
    <location>
        <begin position="13"/>
        <end position="26"/>
    </location>
</feature>
<dbReference type="Proteomes" id="UP001266305">
    <property type="component" value="Unassembled WGS sequence"/>
</dbReference>
<name>A0ABQ9V470_SAGOE</name>
<comment type="caution">
    <text evidence="2">The sequence shown here is derived from an EMBL/GenBank/DDBJ whole genome shotgun (WGS) entry which is preliminary data.</text>
</comment>
<sequence>MPQQNYLRPRPSPRGAPARVVPRVASFTSPWSPQKELPAPGFSRGREWERGR</sequence>
<gene>
    <name evidence="2" type="ORF">P7K49_017635</name>
</gene>
<feature type="region of interest" description="Disordered" evidence="1">
    <location>
        <begin position="1"/>
        <end position="52"/>
    </location>
</feature>
<dbReference type="EMBL" id="JASSZA010000008">
    <property type="protein sequence ID" value="KAK2103779.1"/>
    <property type="molecule type" value="Genomic_DNA"/>
</dbReference>
<evidence type="ECO:0000313" key="2">
    <source>
        <dbReference type="EMBL" id="KAK2103779.1"/>
    </source>
</evidence>
<keyword evidence="3" id="KW-1185">Reference proteome</keyword>